<feature type="region of interest" description="Disordered" evidence="1">
    <location>
        <begin position="97"/>
        <end position="118"/>
    </location>
</feature>
<reference evidence="2 3" key="1">
    <citation type="journal article" date="2018" name="Nat. Ecol. Evol.">
        <title>Pezizomycetes genomes reveal the molecular basis of ectomycorrhizal truffle lifestyle.</title>
        <authorList>
            <person name="Murat C."/>
            <person name="Payen T."/>
            <person name="Noel B."/>
            <person name="Kuo A."/>
            <person name="Morin E."/>
            <person name="Chen J."/>
            <person name="Kohler A."/>
            <person name="Krizsan K."/>
            <person name="Balestrini R."/>
            <person name="Da Silva C."/>
            <person name="Montanini B."/>
            <person name="Hainaut M."/>
            <person name="Levati E."/>
            <person name="Barry K.W."/>
            <person name="Belfiori B."/>
            <person name="Cichocki N."/>
            <person name="Clum A."/>
            <person name="Dockter R.B."/>
            <person name="Fauchery L."/>
            <person name="Guy J."/>
            <person name="Iotti M."/>
            <person name="Le Tacon F."/>
            <person name="Lindquist E.A."/>
            <person name="Lipzen A."/>
            <person name="Malagnac F."/>
            <person name="Mello A."/>
            <person name="Molinier V."/>
            <person name="Miyauchi S."/>
            <person name="Poulain J."/>
            <person name="Riccioni C."/>
            <person name="Rubini A."/>
            <person name="Sitrit Y."/>
            <person name="Splivallo R."/>
            <person name="Traeger S."/>
            <person name="Wang M."/>
            <person name="Zifcakova L."/>
            <person name="Wipf D."/>
            <person name="Zambonelli A."/>
            <person name="Paolocci F."/>
            <person name="Nowrousian M."/>
            <person name="Ottonello S."/>
            <person name="Baldrian P."/>
            <person name="Spatafora J.W."/>
            <person name="Henrissat B."/>
            <person name="Nagy L.G."/>
            <person name="Aury J.M."/>
            <person name="Wincker P."/>
            <person name="Grigoriev I.V."/>
            <person name="Bonfante P."/>
            <person name="Martin F.M."/>
        </authorList>
    </citation>
    <scope>NUCLEOTIDE SEQUENCE [LARGE SCALE GENOMIC DNA]</scope>
    <source>
        <strain evidence="2 3">RN42</strain>
    </source>
</reference>
<evidence type="ECO:0000313" key="2">
    <source>
        <dbReference type="EMBL" id="RPA71555.1"/>
    </source>
</evidence>
<evidence type="ECO:0000256" key="1">
    <source>
        <dbReference type="SAM" id="MobiDB-lite"/>
    </source>
</evidence>
<dbReference type="EMBL" id="ML119918">
    <property type="protein sequence ID" value="RPA71555.1"/>
    <property type="molecule type" value="Genomic_DNA"/>
</dbReference>
<accession>A0A3N4HAI5</accession>
<proteinExistence type="predicted"/>
<organism evidence="2 3">
    <name type="scientific">Ascobolus immersus RN42</name>
    <dbReference type="NCBI Taxonomy" id="1160509"/>
    <lineage>
        <taxon>Eukaryota</taxon>
        <taxon>Fungi</taxon>
        <taxon>Dikarya</taxon>
        <taxon>Ascomycota</taxon>
        <taxon>Pezizomycotina</taxon>
        <taxon>Pezizomycetes</taxon>
        <taxon>Pezizales</taxon>
        <taxon>Ascobolaceae</taxon>
        <taxon>Ascobolus</taxon>
    </lineage>
</organism>
<evidence type="ECO:0000313" key="3">
    <source>
        <dbReference type="Proteomes" id="UP000275078"/>
    </source>
</evidence>
<protein>
    <submittedName>
        <fullName evidence="2">Uncharacterized protein</fullName>
    </submittedName>
</protein>
<gene>
    <name evidence="2" type="ORF">BJ508DRAFT_315499</name>
</gene>
<name>A0A3N4HAI5_ASCIM</name>
<dbReference type="AlphaFoldDB" id="A0A3N4HAI5"/>
<keyword evidence="3" id="KW-1185">Reference proteome</keyword>
<sequence length="319" mass="36007">MRSKIAAIVRFLETAEGLPEDVRSDIEQNIGVFRSKSDERRFLQDVKDRMDPTGASKRKSNAATRNARAERRKERQREDVEVIRKYLGHRAAQVIDSIDDGGADTDDSDAENPDVDCDNVHLKNTYNISPRSVPMDDSATPIKPAYLIGQFKPSTSQDGEEVGPDLNTLALLEIYLEIPDLVGAMRDWLIRSNHWAKSLQREQLEDLIASGHPTLVIPRPAFQKPGLVDYDYIIRCTANRLWRSTERPRRDFVAFRDVPQAFGKCGEISFRSYQTDRVCGTLGGTGGQEDFQSALDDREIDSCASRIHNPRRFGCSHSP</sequence>
<feature type="compositionally biased region" description="Acidic residues" evidence="1">
    <location>
        <begin position="97"/>
        <end position="117"/>
    </location>
</feature>
<dbReference type="Proteomes" id="UP000275078">
    <property type="component" value="Unassembled WGS sequence"/>
</dbReference>
<feature type="compositionally biased region" description="Basic and acidic residues" evidence="1">
    <location>
        <begin position="67"/>
        <end position="77"/>
    </location>
</feature>
<feature type="region of interest" description="Disordered" evidence="1">
    <location>
        <begin position="45"/>
        <end position="77"/>
    </location>
</feature>